<protein>
    <recommendedName>
        <fullName evidence="2">Ankyrin repeat protein</fullName>
    </recommendedName>
</protein>
<name>A0A3G5AFH0_9VIRU</name>
<sequence>MARNIWNLFKLNFNYFIQMNKMLDSIGERGKKELLIRLPDKDFRSICCINKEFHSYANQKPNSEELFEERSLYWFDNELLQFREENIPWREFYNRTFKILNNHLAINILIRTIELMELKILHKLNRVILTRTHANIAVMRRNVDIIKWLSELSPSILPDDLAISVSYIDGHLDVLKCLANLNPPILPTQNRINLLVKYNHFEAVKWFASRSPPLLPIKEAIFQGYKRGHNEIVLWCIDNKIYP</sequence>
<evidence type="ECO:0008006" key="2">
    <source>
        <dbReference type="Google" id="ProtNLM"/>
    </source>
</evidence>
<evidence type="ECO:0000313" key="1">
    <source>
        <dbReference type="EMBL" id="AYV85922.1"/>
    </source>
</evidence>
<proteinExistence type="predicted"/>
<gene>
    <name evidence="1" type="ORF">Solivirus1_79</name>
</gene>
<organism evidence="1">
    <name type="scientific">Solivirus sp</name>
    <dbReference type="NCBI Taxonomy" id="2487772"/>
    <lineage>
        <taxon>Viruses</taxon>
        <taxon>Pithoviruses</taxon>
    </lineage>
</organism>
<accession>A0A3G5AFH0</accession>
<dbReference type="EMBL" id="MK072489">
    <property type="protein sequence ID" value="AYV85922.1"/>
    <property type="molecule type" value="Genomic_DNA"/>
</dbReference>
<reference evidence="1" key="1">
    <citation type="submission" date="2018-10" db="EMBL/GenBank/DDBJ databases">
        <title>Hidden diversity of soil giant viruses.</title>
        <authorList>
            <person name="Schulz F."/>
            <person name="Alteio L."/>
            <person name="Goudeau D."/>
            <person name="Ryan E.M."/>
            <person name="Malmstrom R.R."/>
            <person name="Blanchard J."/>
            <person name="Woyke T."/>
        </authorList>
    </citation>
    <scope>NUCLEOTIDE SEQUENCE</scope>
    <source>
        <strain evidence="1">SOV1</strain>
    </source>
</reference>